<keyword evidence="9" id="KW-1185">Reference proteome</keyword>
<feature type="transmembrane region" description="Helical" evidence="6">
    <location>
        <begin position="303"/>
        <end position="325"/>
    </location>
</feature>
<feature type="transmembrane region" description="Helical" evidence="6">
    <location>
        <begin position="723"/>
        <end position="742"/>
    </location>
</feature>
<sequence length="872" mass="95136">MPLAAISIKTRFSAFLSQLPIRFPWLVLLLFALLSAGSVFYTRDHLGINTNTSDLLSQDLPFIKIRAELDKAFPQDASAIIVVVESPTPEQTAAAAQFIEKHLQAEKTLFDSAYIPVDNAFFRQQGFLYLSLGELESLSDKLVDAQPFIGYLSAHYHFAGLMDIIGLALEGREQDLAMPLDPLLSAIGESLQAVKAGETHYLSWQQLLTEKSFGGDQTRRLVITRVHLDFKQLMPAGKPMQYLRDLSTDMASQFPGVQLSFTGEIPLEHEEMETVNQDMIVSSIVSLLLVCLALWIGLRSLKLLLMTFIALVVGLALTAGFAALAVGHLNLISVAFAVLYIGLGVDFATHLCLRYQECRQQGLATDQAILNSMDTVGRSLFLCAATTAIGFFAFIPTDFKGVSELGIISGGGIFIGLLVSLSLLPALLKLLPIKPLPANGKTLLPEWAYEFPFRHATGVLIAAVSAALLAGLTLTQMRFDSNPINLRDPNTQSVIAFKKLLRSQTDSPFATSALTDNLAQADELAARFAKLPSVHEAITLSSMVAEQQAEKLEIIDNLNLIMPVQLNRFAEKPENSDVRAALLQLRDTLQKAVRQPGQAVALPVLQKLQQDVADFIQYADAQPNPAESYARLEDSVMDLLPRTMLMLRDGLTATEFAIDDIPPEVRSQWVSADGIYRVLVLPKQDLNNPEYLKQFVKEILDSYPKVFGLPIGDVTSGQAIVNAFIQAFSGALAMIVLLLLVLTRSFKTTLLIVTPLLLAALLTAAINVLLHNPFNFANIIVLPLLLGIGVDSGIHIVHRLQNQHDHKQVLQTSAARGVFYSALTTLCSFSSLAFNTHAGTASMGLLLAIGISLMIVCSMLVLPAMAHKTGFK</sequence>
<dbReference type="InterPro" id="IPR004869">
    <property type="entry name" value="MMPL_dom"/>
</dbReference>
<feature type="transmembrane region" description="Helical" evidence="6">
    <location>
        <begin position="818"/>
        <end position="838"/>
    </location>
</feature>
<feature type="transmembrane region" description="Helical" evidence="6">
    <location>
        <begin position="452"/>
        <end position="474"/>
    </location>
</feature>
<feature type="transmembrane region" description="Helical" evidence="6">
    <location>
        <begin position="776"/>
        <end position="797"/>
    </location>
</feature>
<feature type="transmembrane region" description="Helical" evidence="6">
    <location>
        <begin position="21"/>
        <end position="41"/>
    </location>
</feature>
<evidence type="ECO:0000256" key="3">
    <source>
        <dbReference type="ARBA" id="ARBA00022692"/>
    </source>
</evidence>
<dbReference type="NCBIfam" id="TIGR03480">
    <property type="entry name" value="HpnN"/>
    <property type="match status" value="1"/>
</dbReference>
<evidence type="ECO:0000256" key="6">
    <source>
        <dbReference type="SAM" id="Phobius"/>
    </source>
</evidence>
<dbReference type="PROSITE" id="PS50156">
    <property type="entry name" value="SSD"/>
    <property type="match status" value="1"/>
</dbReference>
<evidence type="ECO:0000256" key="5">
    <source>
        <dbReference type="ARBA" id="ARBA00023136"/>
    </source>
</evidence>
<name>A0ABT1U921_9GAMM</name>
<dbReference type="InterPro" id="IPR050545">
    <property type="entry name" value="Mycobact_MmpL"/>
</dbReference>
<dbReference type="PANTHER" id="PTHR33406">
    <property type="entry name" value="MEMBRANE PROTEIN MJ1562-RELATED"/>
    <property type="match status" value="1"/>
</dbReference>
<reference evidence="8 9" key="1">
    <citation type="submission" date="2022-07" db="EMBL/GenBank/DDBJ databases">
        <title>Methylomonas rivi sp. nov., Methylomonas rosea sp. nov., Methylomonas aureus sp. nov. and Methylomonas subterranea sp. nov., four novel methanotrophs isolated from a freshwater creek and the deep terrestrial subsurface.</title>
        <authorList>
            <person name="Abin C."/>
            <person name="Sankaranarayanan K."/>
            <person name="Garner C."/>
            <person name="Sindelar R."/>
            <person name="Kotary K."/>
            <person name="Garner R."/>
            <person name="Barclay S."/>
            <person name="Lawson P."/>
            <person name="Krumholz L."/>
        </authorList>
    </citation>
    <scope>NUCLEOTIDE SEQUENCE [LARGE SCALE GENOMIC DNA]</scope>
    <source>
        <strain evidence="8 9">WSC-6</strain>
    </source>
</reference>
<comment type="subcellular location">
    <subcellularLocation>
        <location evidence="1">Cell membrane</location>
        <topology evidence="1">Multi-pass membrane protein</topology>
    </subcellularLocation>
</comment>
<feature type="transmembrane region" description="Helical" evidence="6">
    <location>
        <begin position="331"/>
        <end position="355"/>
    </location>
</feature>
<keyword evidence="4 6" id="KW-1133">Transmembrane helix</keyword>
<keyword evidence="3 6" id="KW-0812">Transmembrane</keyword>
<evidence type="ECO:0000256" key="4">
    <source>
        <dbReference type="ARBA" id="ARBA00022989"/>
    </source>
</evidence>
<dbReference type="InterPro" id="IPR000731">
    <property type="entry name" value="SSD"/>
</dbReference>
<evidence type="ECO:0000256" key="1">
    <source>
        <dbReference type="ARBA" id="ARBA00004651"/>
    </source>
</evidence>
<feature type="transmembrane region" description="Helical" evidence="6">
    <location>
        <begin position="844"/>
        <end position="866"/>
    </location>
</feature>
<feature type="domain" description="SSD" evidence="7">
    <location>
        <begin position="304"/>
        <end position="430"/>
    </location>
</feature>
<protein>
    <submittedName>
        <fullName evidence="8">MMPL family transporter</fullName>
    </submittedName>
</protein>
<dbReference type="Proteomes" id="UP001524586">
    <property type="component" value="Unassembled WGS sequence"/>
</dbReference>
<evidence type="ECO:0000259" key="7">
    <source>
        <dbReference type="PROSITE" id="PS50156"/>
    </source>
</evidence>
<keyword evidence="5 6" id="KW-0472">Membrane</keyword>
<feature type="transmembrane region" description="Helical" evidence="6">
    <location>
        <begin position="376"/>
        <end position="395"/>
    </location>
</feature>
<evidence type="ECO:0000313" key="8">
    <source>
        <dbReference type="EMBL" id="MCQ8130121.1"/>
    </source>
</evidence>
<organism evidence="8 9">
    <name type="scientific">Methylomonas rivi</name>
    <dbReference type="NCBI Taxonomy" id="2952226"/>
    <lineage>
        <taxon>Bacteria</taxon>
        <taxon>Pseudomonadati</taxon>
        <taxon>Pseudomonadota</taxon>
        <taxon>Gammaproteobacteria</taxon>
        <taxon>Methylococcales</taxon>
        <taxon>Methylococcaceae</taxon>
        <taxon>Methylomonas</taxon>
    </lineage>
</organism>
<dbReference type="InterPro" id="IPR017841">
    <property type="entry name" value="Hopanoid_biosynth_HpnN"/>
</dbReference>
<dbReference type="PANTHER" id="PTHR33406:SF13">
    <property type="entry name" value="MEMBRANE PROTEIN YDFJ"/>
    <property type="match status" value="1"/>
</dbReference>
<keyword evidence="2" id="KW-1003">Cell membrane</keyword>
<evidence type="ECO:0000256" key="2">
    <source>
        <dbReference type="ARBA" id="ARBA00022475"/>
    </source>
</evidence>
<dbReference type="EMBL" id="JANIBK010000127">
    <property type="protein sequence ID" value="MCQ8130121.1"/>
    <property type="molecule type" value="Genomic_DNA"/>
</dbReference>
<dbReference type="Pfam" id="PF03176">
    <property type="entry name" value="MMPL"/>
    <property type="match status" value="2"/>
</dbReference>
<feature type="transmembrane region" description="Helical" evidence="6">
    <location>
        <begin position="749"/>
        <end position="770"/>
    </location>
</feature>
<dbReference type="Gene3D" id="1.20.1640.10">
    <property type="entry name" value="Multidrug efflux transporter AcrB transmembrane domain"/>
    <property type="match status" value="2"/>
</dbReference>
<dbReference type="RefSeq" id="WP_256616546.1">
    <property type="nucleotide sequence ID" value="NZ_JANIBK010000127.1"/>
</dbReference>
<dbReference type="SUPFAM" id="SSF82866">
    <property type="entry name" value="Multidrug efflux transporter AcrB transmembrane domain"/>
    <property type="match status" value="2"/>
</dbReference>
<gene>
    <name evidence="8" type="ORF">NP596_16805</name>
</gene>
<proteinExistence type="predicted"/>
<feature type="transmembrane region" description="Helical" evidence="6">
    <location>
        <begin position="279"/>
        <end position="296"/>
    </location>
</feature>
<feature type="transmembrane region" description="Helical" evidence="6">
    <location>
        <begin position="407"/>
        <end position="431"/>
    </location>
</feature>
<accession>A0ABT1U921</accession>
<comment type="caution">
    <text evidence="8">The sequence shown here is derived from an EMBL/GenBank/DDBJ whole genome shotgun (WGS) entry which is preliminary data.</text>
</comment>
<evidence type="ECO:0000313" key="9">
    <source>
        <dbReference type="Proteomes" id="UP001524586"/>
    </source>
</evidence>